<name>A0ABD1DZ63_HYPHA</name>
<evidence type="ECO:0000313" key="1">
    <source>
        <dbReference type="EMBL" id="KAL1487701.1"/>
    </source>
</evidence>
<organism evidence="1 2">
    <name type="scientific">Hypothenemus hampei</name>
    <name type="common">Coffee berry borer</name>
    <dbReference type="NCBI Taxonomy" id="57062"/>
    <lineage>
        <taxon>Eukaryota</taxon>
        <taxon>Metazoa</taxon>
        <taxon>Ecdysozoa</taxon>
        <taxon>Arthropoda</taxon>
        <taxon>Hexapoda</taxon>
        <taxon>Insecta</taxon>
        <taxon>Pterygota</taxon>
        <taxon>Neoptera</taxon>
        <taxon>Endopterygota</taxon>
        <taxon>Coleoptera</taxon>
        <taxon>Polyphaga</taxon>
        <taxon>Cucujiformia</taxon>
        <taxon>Curculionidae</taxon>
        <taxon>Scolytinae</taxon>
        <taxon>Hypothenemus</taxon>
    </lineage>
</organism>
<gene>
    <name evidence="1" type="ORF">ABEB36_015608</name>
</gene>
<dbReference type="EMBL" id="JBDJPC010000020">
    <property type="protein sequence ID" value="KAL1487701.1"/>
    <property type="molecule type" value="Genomic_DNA"/>
</dbReference>
<evidence type="ECO:0000313" key="2">
    <source>
        <dbReference type="Proteomes" id="UP001566132"/>
    </source>
</evidence>
<protein>
    <submittedName>
        <fullName evidence="1">Uncharacterized protein</fullName>
    </submittedName>
</protein>
<sequence>MLERIETENEYLKIIRDSREPPFEIVKVKNGDVSDYDKLLKNCKVPKGLQISKAVKIDYFPNGEIVLHENYDGLKKTLKIDKNIDFKGMLDIATPCNLLGLRKEKKKDVEGLLRFLTPNGTTF</sequence>
<dbReference type="AlphaFoldDB" id="A0ABD1DZ63"/>
<accession>A0ABD1DZ63</accession>
<proteinExistence type="predicted"/>
<comment type="caution">
    <text evidence="1">The sequence shown here is derived from an EMBL/GenBank/DDBJ whole genome shotgun (WGS) entry which is preliminary data.</text>
</comment>
<dbReference type="Proteomes" id="UP001566132">
    <property type="component" value="Unassembled WGS sequence"/>
</dbReference>
<reference evidence="1 2" key="1">
    <citation type="submission" date="2024-05" db="EMBL/GenBank/DDBJ databases">
        <title>Genetic variation in Jamaican populations of the coffee berry borer (Hypothenemus hampei).</title>
        <authorList>
            <person name="Errbii M."/>
            <person name="Myrie A."/>
        </authorList>
    </citation>
    <scope>NUCLEOTIDE SEQUENCE [LARGE SCALE GENOMIC DNA]</scope>
    <source>
        <strain evidence="1">JA-Hopewell-2020-01-JO</strain>
        <tissue evidence="1">Whole body</tissue>
    </source>
</reference>
<keyword evidence="2" id="KW-1185">Reference proteome</keyword>